<dbReference type="InterPro" id="IPR045341">
    <property type="entry name" value="DUF6532"/>
</dbReference>
<dbReference type="RefSeq" id="XP_041284023.1">
    <property type="nucleotide sequence ID" value="XM_041442883.1"/>
</dbReference>
<feature type="domain" description="DUF6532" evidence="2">
    <location>
        <begin position="127"/>
        <end position="289"/>
    </location>
</feature>
<feature type="compositionally biased region" description="Polar residues" evidence="1">
    <location>
        <begin position="101"/>
        <end position="115"/>
    </location>
</feature>
<dbReference type="EMBL" id="JABBWM010000710">
    <property type="protein sequence ID" value="KAG2079612.1"/>
    <property type="molecule type" value="Genomic_DNA"/>
</dbReference>
<dbReference type="AlphaFoldDB" id="A0A9P7JKY7"/>
<keyword evidence="4" id="KW-1185">Reference proteome</keyword>
<dbReference type="Pfam" id="PF20149">
    <property type="entry name" value="DUF6532"/>
    <property type="match status" value="1"/>
</dbReference>
<evidence type="ECO:0000256" key="1">
    <source>
        <dbReference type="SAM" id="MobiDB-lite"/>
    </source>
</evidence>
<comment type="caution">
    <text evidence="3">The sequence shown here is derived from an EMBL/GenBank/DDBJ whole genome shotgun (WGS) entry which is preliminary data.</text>
</comment>
<feature type="compositionally biased region" description="Polar residues" evidence="1">
    <location>
        <begin position="10"/>
        <end position="29"/>
    </location>
</feature>
<dbReference type="Proteomes" id="UP000823399">
    <property type="component" value="Unassembled WGS sequence"/>
</dbReference>
<sequence>MPPKKRARHSTNAQDDTAPCRQSSRSNRSVGGHAAQLQKAGEAVAARAKSRKGQNDYPELDVSDPEENSMAPVQLHRGKKSAPAKPPAAKNATKRKPASATPPTTSNNRSSQKSGNNVWVQGTHIYYQCYFPVYSPQMCWLLCDDLFTFHTEFKKVVVSIAKLSYDIFLKGTAMRPEEIKNSIAATATKLLKTGGYLRIPDSSNGKFKNFVSQALKDVCLEFFYSNSKKALKNTDDFRNTIPVNGLILVVAVMKGVISGFSETGTNKVPELSADRCRTDFDKLRKSVDKLLDIPELCEELEEMLEQWAKIGMGEFDWHGVMQAVTRGDINIIL</sequence>
<dbReference type="GeneID" id="64705142"/>
<feature type="region of interest" description="Disordered" evidence="1">
    <location>
        <begin position="1"/>
        <end position="115"/>
    </location>
</feature>
<feature type="compositionally biased region" description="Acidic residues" evidence="1">
    <location>
        <begin position="58"/>
        <end position="67"/>
    </location>
</feature>
<evidence type="ECO:0000259" key="2">
    <source>
        <dbReference type="Pfam" id="PF20149"/>
    </source>
</evidence>
<name>A0A9P7JKY7_9AGAM</name>
<dbReference type="OrthoDB" id="2680880at2759"/>
<proteinExistence type="predicted"/>
<reference evidence="3" key="1">
    <citation type="journal article" date="2020" name="New Phytol.">
        <title>Comparative genomics reveals dynamic genome evolution in host specialist ectomycorrhizal fungi.</title>
        <authorList>
            <person name="Lofgren L.A."/>
            <person name="Nguyen N.H."/>
            <person name="Vilgalys R."/>
            <person name="Ruytinx J."/>
            <person name="Liao H.L."/>
            <person name="Branco S."/>
            <person name="Kuo A."/>
            <person name="LaButti K."/>
            <person name="Lipzen A."/>
            <person name="Andreopoulos W."/>
            <person name="Pangilinan J."/>
            <person name="Riley R."/>
            <person name="Hundley H."/>
            <person name="Na H."/>
            <person name="Barry K."/>
            <person name="Grigoriev I.V."/>
            <person name="Stajich J.E."/>
            <person name="Kennedy P.G."/>
        </authorList>
    </citation>
    <scope>NUCLEOTIDE SEQUENCE</scope>
    <source>
        <strain evidence="3">FC423</strain>
    </source>
</reference>
<evidence type="ECO:0000313" key="3">
    <source>
        <dbReference type="EMBL" id="KAG2079612.1"/>
    </source>
</evidence>
<protein>
    <recommendedName>
        <fullName evidence="2">DUF6532 domain-containing protein</fullName>
    </recommendedName>
</protein>
<accession>A0A9P7JKY7</accession>
<evidence type="ECO:0000313" key="4">
    <source>
        <dbReference type="Proteomes" id="UP000823399"/>
    </source>
</evidence>
<gene>
    <name evidence="3" type="ORF">F5147DRAFT_784915</name>
</gene>
<organism evidence="3 4">
    <name type="scientific">Suillus discolor</name>
    <dbReference type="NCBI Taxonomy" id="1912936"/>
    <lineage>
        <taxon>Eukaryota</taxon>
        <taxon>Fungi</taxon>
        <taxon>Dikarya</taxon>
        <taxon>Basidiomycota</taxon>
        <taxon>Agaricomycotina</taxon>
        <taxon>Agaricomycetes</taxon>
        <taxon>Agaricomycetidae</taxon>
        <taxon>Boletales</taxon>
        <taxon>Suillineae</taxon>
        <taxon>Suillaceae</taxon>
        <taxon>Suillus</taxon>
    </lineage>
</organism>